<comment type="pathway">
    <text evidence="10 11">Cell wall biogenesis; peptidoglycan biosynthesis.</text>
</comment>
<dbReference type="EC" id="6.3.2.10" evidence="10 11"/>
<dbReference type="PANTHER" id="PTHR43024:SF1">
    <property type="entry name" value="UDP-N-ACETYLMURAMOYL-TRIPEPTIDE--D-ALANYL-D-ALANINE LIGASE"/>
    <property type="match status" value="1"/>
</dbReference>
<comment type="similarity">
    <text evidence="10">Belongs to the MurCDEF family. MurF subfamily.</text>
</comment>
<keyword evidence="7 10" id="KW-0573">Peptidoglycan synthesis</keyword>
<keyword evidence="2 10" id="KW-0436">Ligase</keyword>
<dbReference type="InterPro" id="IPR004101">
    <property type="entry name" value="Mur_ligase_C"/>
</dbReference>
<feature type="domain" description="Mur ligase central" evidence="14">
    <location>
        <begin position="107"/>
        <end position="295"/>
    </location>
</feature>
<dbReference type="PANTHER" id="PTHR43024">
    <property type="entry name" value="UDP-N-ACETYLMURAMOYL-TRIPEPTIDE--D-ALANYL-D-ALANINE LIGASE"/>
    <property type="match status" value="1"/>
</dbReference>
<comment type="catalytic activity">
    <reaction evidence="10 11">
        <text>D-alanyl-D-alanine + UDP-N-acetyl-alpha-D-muramoyl-L-alanyl-gamma-D-glutamyl-meso-2,6-diaminopimelate + ATP = UDP-N-acetyl-alpha-D-muramoyl-L-alanyl-gamma-D-glutamyl-meso-2,6-diaminopimeloyl-D-alanyl-D-alanine + ADP + phosphate + H(+)</text>
        <dbReference type="Rhea" id="RHEA:28374"/>
        <dbReference type="ChEBI" id="CHEBI:15378"/>
        <dbReference type="ChEBI" id="CHEBI:30616"/>
        <dbReference type="ChEBI" id="CHEBI:43474"/>
        <dbReference type="ChEBI" id="CHEBI:57822"/>
        <dbReference type="ChEBI" id="CHEBI:61386"/>
        <dbReference type="ChEBI" id="CHEBI:83905"/>
        <dbReference type="ChEBI" id="CHEBI:456216"/>
        <dbReference type="EC" id="6.3.2.10"/>
    </reaction>
</comment>
<dbReference type="SUPFAM" id="SSF53623">
    <property type="entry name" value="MurD-like peptide ligases, catalytic domain"/>
    <property type="match status" value="1"/>
</dbReference>
<dbReference type="InterPro" id="IPR051046">
    <property type="entry name" value="MurCDEF_CellWall_CoF430Synth"/>
</dbReference>
<evidence type="ECO:0000256" key="5">
    <source>
        <dbReference type="ARBA" id="ARBA00022840"/>
    </source>
</evidence>
<evidence type="ECO:0000313" key="16">
    <source>
        <dbReference type="Proteomes" id="UP000832034"/>
    </source>
</evidence>
<dbReference type="Pfam" id="PF02875">
    <property type="entry name" value="Mur_ligase_C"/>
    <property type="match status" value="1"/>
</dbReference>
<keyword evidence="6 10" id="KW-0133">Cell shape</keyword>
<dbReference type="EMBL" id="CP091512">
    <property type="protein sequence ID" value="UOO92756.1"/>
    <property type="molecule type" value="Genomic_DNA"/>
</dbReference>
<dbReference type="Gene3D" id="3.40.1190.10">
    <property type="entry name" value="Mur-like, catalytic domain"/>
    <property type="match status" value="1"/>
</dbReference>
<evidence type="ECO:0000259" key="13">
    <source>
        <dbReference type="Pfam" id="PF02875"/>
    </source>
</evidence>
<keyword evidence="1 10" id="KW-0963">Cytoplasm</keyword>
<evidence type="ECO:0000256" key="1">
    <source>
        <dbReference type="ARBA" id="ARBA00022490"/>
    </source>
</evidence>
<name>A0ABY4EAI4_VITST</name>
<evidence type="ECO:0000256" key="2">
    <source>
        <dbReference type="ARBA" id="ARBA00022598"/>
    </source>
</evidence>
<dbReference type="InterPro" id="IPR005863">
    <property type="entry name" value="UDP-N-AcMur_synth"/>
</dbReference>
<dbReference type="InterPro" id="IPR013221">
    <property type="entry name" value="Mur_ligase_cen"/>
</dbReference>
<evidence type="ECO:0000256" key="6">
    <source>
        <dbReference type="ARBA" id="ARBA00022960"/>
    </source>
</evidence>
<evidence type="ECO:0000256" key="8">
    <source>
        <dbReference type="ARBA" id="ARBA00023306"/>
    </source>
</evidence>
<dbReference type="RefSeq" id="WP_019957084.1">
    <property type="nucleotide sequence ID" value="NZ_CP091512.1"/>
</dbReference>
<dbReference type="NCBIfam" id="TIGR01143">
    <property type="entry name" value="murF"/>
    <property type="match status" value="1"/>
</dbReference>
<evidence type="ECO:0000256" key="3">
    <source>
        <dbReference type="ARBA" id="ARBA00022618"/>
    </source>
</evidence>
<dbReference type="Gene3D" id="3.90.190.20">
    <property type="entry name" value="Mur ligase, C-terminal domain"/>
    <property type="match status" value="1"/>
</dbReference>
<dbReference type="SUPFAM" id="SSF53244">
    <property type="entry name" value="MurD-like peptide ligases, peptide-binding domain"/>
    <property type="match status" value="1"/>
</dbReference>
<gene>
    <name evidence="10" type="primary">murF</name>
    <name evidence="15" type="ORF">LVJ81_01540</name>
</gene>
<reference evidence="15" key="1">
    <citation type="submission" date="2021-12" db="EMBL/GenBank/DDBJ databases">
        <authorList>
            <person name="Veyrier F.J."/>
        </authorList>
    </citation>
    <scope>NUCLEOTIDE SEQUENCE</scope>
    <source>
        <strain evidence="15">SAG 1488-6</strain>
    </source>
</reference>
<dbReference type="InterPro" id="IPR036565">
    <property type="entry name" value="Mur-like_cat_sf"/>
</dbReference>
<dbReference type="InterPro" id="IPR000713">
    <property type="entry name" value="Mur_ligase_N"/>
</dbReference>
<keyword evidence="3 10" id="KW-0132">Cell division</keyword>
<keyword evidence="8 10" id="KW-0131">Cell cycle</keyword>
<reference evidence="15" key="2">
    <citation type="journal article" date="2022" name="Res Sq">
        <title>Evolution of multicellular longitudinally dividing oral cavity symbionts (Neisseriaceae).</title>
        <authorList>
            <person name="Nyongesa S."/>
            <person name="Weber P."/>
            <person name="Bernet E."/>
            <person name="Pullido F."/>
            <person name="Nieckarz M."/>
            <person name="Delaby M."/>
            <person name="Nieves C."/>
            <person name="Viehboeck T."/>
            <person name="Krause N."/>
            <person name="Rivera-Millot A."/>
            <person name="Nakamura A."/>
            <person name="Vischer N."/>
            <person name="VanNieuwenhze M."/>
            <person name="Brun Y."/>
            <person name="Cava F."/>
            <person name="Bulgheresi S."/>
            <person name="Veyrier F."/>
        </authorList>
    </citation>
    <scope>NUCLEOTIDE SEQUENCE</scope>
    <source>
        <strain evidence="15">SAG 1488-6</strain>
    </source>
</reference>
<protein>
    <recommendedName>
        <fullName evidence="10 11">UDP-N-acetylmuramoyl-tripeptide--D-alanyl-D-alanine ligase</fullName>
        <ecNumber evidence="10 11">6.3.2.10</ecNumber>
    </recommendedName>
    <alternativeName>
        <fullName evidence="10">D-alanyl-D-alanine-adding enzyme</fullName>
    </alternativeName>
</protein>
<feature type="domain" description="Mur ligase C-terminal" evidence="13">
    <location>
        <begin position="318"/>
        <end position="436"/>
    </location>
</feature>
<sequence length="453" mass="48152">MTALTLSFVQDALQVPSHHADTQVVRIVTDSRQVQAGDVFVALVGEQFDGHDYVAAVLEQGAAAVIVSREVVAGDARQIIVEDTLAALGQIAHAWRMKLNPKVIALTGSSGKTTVKEMVAAILRVAFGEAAVLATAGNFNNEIGMPLTILRLQDAHQVMVLEMGMNHFGEIQRLTHIAQPDVVLVNNALRAHIGNDFNGVDDIARAKSEIYSGLKPNGMAILPADDANLAIFQAAAQRFAQTTFGLAQGDVCAKNVVLSPLASDFIVTDGQEEVAVHLPVAGEHNIYNAVAAVSLVRALGVQWECIAQGLATFANVKGRLQGFTSEAGALVIDDTYNANPDSMKAALDVLSRFDGAKVFVMGAIGELGEDAPNLHAEVGQYANAIGLQALFGLGEDARFACEACEVGQYFEDVAALIEALREYNMAGNTLLIKGSRFMKMERVVEALLSATDK</sequence>
<dbReference type="SUPFAM" id="SSF63418">
    <property type="entry name" value="MurE/MurF N-terminal domain"/>
    <property type="match status" value="1"/>
</dbReference>
<accession>A0ABY4EAI4</accession>
<evidence type="ECO:0000256" key="4">
    <source>
        <dbReference type="ARBA" id="ARBA00022741"/>
    </source>
</evidence>
<comment type="subcellular location">
    <subcellularLocation>
        <location evidence="10 11">Cytoplasm</location>
    </subcellularLocation>
</comment>
<dbReference type="Pfam" id="PF01225">
    <property type="entry name" value="Mur_ligase"/>
    <property type="match status" value="1"/>
</dbReference>
<keyword evidence="9 10" id="KW-0961">Cell wall biogenesis/degradation</keyword>
<dbReference type="InterPro" id="IPR035911">
    <property type="entry name" value="MurE/MurF_N"/>
</dbReference>
<proteinExistence type="inferred from homology"/>
<evidence type="ECO:0000256" key="11">
    <source>
        <dbReference type="RuleBase" id="RU004136"/>
    </source>
</evidence>
<dbReference type="GO" id="GO:0016874">
    <property type="term" value="F:ligase activity"/>
    <property type="evidence" value="ECO:0007669"/>
    <property type="project" value="UniProtKB-KW"/>
</dbReference>
<evidence type="ECO:0000259" key="12">
    <source>
        <dbReference type="Pfam" id="PF01225"/>
    </source>
</evidence>
<evidence type="ECO:0000256" key="10">
    <source>
        <dbReference type="HAMAP-Rule" id="MF_02019"/>
    </source>
</evidence>
<keyword evidence="16" id="KW-1185">Reference proteome</keyword>
<keyword evidence="4 10" id="KW-0547">Nucleotide-binding</keyword>
<dbReference type="Proteomes" id="UP000832034">
    <property type="component" value="Chromosome"/>
</dbReference>
<feature type="domain" description="Mur ligase N-terminal catalytic" evidence="12">
    <location>
        <begin position="27"/>
        <end position="95"/>
    </location>
</feature>
<dbReference type="InterPro" id="IPR036615">
    <property type="entry name" value="Mur_ligase_C_dom_sf"/>
</dbReference>
<comment type="function">
    <text evidence="10 11">Involved in cell wall formation. Catalyzes the final step in the synthesis of UDP-N-acetylmuramoyl-pentapeptide, the precursor of murein.</text>
</comment>
<dbReference type="Pfam" id="PF08245">
    <property type="entry name" value="Mur_ligase_M"/>
    <property type="match status" value="1"/>
</dbReference>
<evidence type="ECO:0000256" key="9">
    <source>
        <dbReference type="ARBA" id="ARBA00023316"/>
    </source>
</evidence>
<evidence type="ECO:0000313" key="15">
    <source>
        <dbReference type="EMBL" id="UOO92756.1"/>
    </source>
</evidence>
<evidence type="ECO:0000259" key="14">
    <source>
        <dbReference type="Pfam" id="PF08245"/>
    </source>
</evidence>
<feature type="binding site" evidence="10">
    <location>
        <begin position="108"/>
        <end position="114"/>
    </location>
    <ligand>
        <name>ATP</name>
        <dbReference type="ChEBI" id="CHEBI:30616"/>
    </ligand>
</feature>
<evidence type="ECO:0000256" key="7">
    <source>
        <dbReference type="ARBA" id="ARBA00022984"/>
    </source>
</evidence>
<keyword evidence="5 10" id="KW-0067">ATP-binding</keyword>
<dbReference type="Gene3D" id="3.40.1390.10">
    <property type="entry name" value="MurE/MurF, N-terminal domain"/>
    <property type="match status" value="1"/>
</dbReference>
<dbReference type="HAMAP" id="MF_02019">
    <property type="entry name" value="MurF"/>
    <property type="match status" value="1"/>
</dbReference>
<organism evidence="15 16">
    <name type="scientific">Vitreoscilla stercoraria</name>
    <dbReference type="NCBI Taxonomy" id="61"/>
    <lineage>
        <taxon>Bacteria</taxon>
        <taxon>Pseudomonadati</taxon>
        <taxon>Pseudomonadota</taxon>
        <taxon>Betaproteobacteria</taxon>
        <taxon>Neisseriales</taxon>
        <taxon>Neisseriaceae</taxon>
        <taxon>Vitreoscilla</taxon>
    </lineage>
</organism>